<evidence type="ECO:0000313" key="4">
    <source>
        <dbReference type="Proteomes" id="UP001200741"/>
    </source>
</evidence>
<comment type="caution">
    <text evidence="3">The sequence shown here is derived from an EMBL/GenBank/DDBJ whole genome shotgun (WGS) entry which is preliminary data.</text>
</comment>
<dbReference type="Gene3D" id="1.10.10.10">
    <property type="entry name" value="Winged helix-like DNA-binding domain superfamily/Winged helix DNA-binding domain"/>
    <property type="match status" value="1"/>
</dbReference>
<dbReference type="Proteomes" id="UP001200741">
    <property type="component" value="Unassembled WGS sequence"/>
</dbReference>
<name>A0ABS8Y3Z8_9BURK</name>
<keyword evidence="4" id="KW-1185">Reference proteome</keyword>
<protein>
    <submittedName>
        <fullName evidence="3">LysR family transcriptional regulator</fullName>
    </submittedName>
</protein>
<sequence>MRIDQLDGLVAFRCVAQLKSFTSASAQLEVSPQAVSQSIKALESRLGVRLFNRTTRSVGLTEAGDRLWARVGPALQDLFEATEDVQDFRDRPAGLLRLAVSRPSFSGLLQSHLMEFYSMRSINRVLASHEAIEQVRFSRC</sequence>
<evidence type="ECO:0000256" key="1">
    <source>
        <dbReference type="ARBA" id="ARBA00009437"/>
    </source>
</evidence>
<dbReference type="PANTHER" id="PTHR30537">
    <property type="entry name" value="HTH-TYPE TRANSCRIPTIONAL REGULATOR"/>
    <property type="match status" value="1"/>
</dbReference>
<reference evidence="3 4" key="1">
    <citation type="submission" date="2021-12" db="EMBL/GenBank/DDBJ databases">
        <title>Genome seq of P8.</title>
        <authorList>
            <person name="Seo T."/>
        </authorList>
    </citation>
    <scope>NUCLEOTIDE SEQUENCE [LARGE SCALE GENOMIC DNA]</scope>
    <source>
        <strain evidence="3 4">P8</strain>
    </source>
</reference>
<dbReference type="InterPro" id="IPR036390">
    <property type="entry name" value="WH_DNA-bd_sf"/>
</dbReference>
<dbReference type="InterPro" id="IPR058163">
    <property type="entry name" value="LysR-type_TF_proteobact-type"/>
</dbReference>
<dbReference type="InterPro" id="IPR000847">
    <property type="entry name" value="LysR_HTH_N"/>
</dbReference>
<dbReference type="PANTHER" id="PTHR30537:SF5">
    <property type="entry name" value="HTH-TYPE TRANSCRIPTIONAL ACTIVATOR TTDR-RELATED"/>
    <property type="match status" value="1"/>
</dbReference>
<evidence type="ECO:0000259" key="2">
    <source>
        <dbReference type="PROSITE" id="PS50931"/>
    </source>
</evidence>
<dbReference type="PROSITE" id="PS50931">
    <property type="entry name" value="HTH_LYSR"/>
    <property type="match status" value="1"/>
</dbReference>
<proteinExistence type="inferred from homology"/>
<dbReference type="Pfam" id="PF00126">
    <property type="entry name" value="HTH_1"/>
    <property type="match status" value="1"/>
</dbReference>
<gene>
    <name evidence="3" type="ORF">LXT13_26635</name>
</gene>
<organism evidence="3 4">
    <name type="scientific">Pelomonas cellulosilytica</name>
    <dbReference type="NCBI Taxonomy" id="2906762"/>
    <lineage>
        <taxon>Bacteria</taxon>
        <taxon>Pseudomonadati</taxon>
        <taxon>Pseudomonadota</taxon>
        <taxon>Betaproteobacteria</taxon>
        <taxon>Burkholderiales</taxon>
        <taxon>Sphaerotilaceae</taxon>
        <taxon>Roseateles</taxon>
    </lineage>
</organism>
<dbReference type="RefSeq" id="WP_233375362.1">
    <property type="nucleotide sequence ID" value="NZ_JAJTWU010000014.1"/>
</dbReference>
<feature type="domain" description="HTH lysR-type" evidence="2">
    <location>
        <begin position="1"/>
        <end position="61"/>
    </location>
</feature>
<evidence type="ECO:0000313" key="3">
    <source>
        <dbReference type="EMBL" id="MCE4557971.1"/>
    </source>
</evidence>
<dbReference type="PRINTS" id="PR00039">
    <property type="entry name" value="HTHLYSR"/>
</dbReference>
<dbReference type="EMBL" id="JAJTWU010000014">
    <property type="protein sequence ID" value="MCE4557971.1"/>
    <property type="molecule type" value="Genomic_DNA"/>
</dbReference>
<accession>A0ABS8Y3Z8</accession>
<dbReference type="SUPFAM" id="SSF46785">
    <property type="entry name" value="Winged helix' DNA-binding domain"/>
    <property type="match status" value="1"/>
</dbReference>
<comment type="similarity">
    <text evidence="1">Belongs to the LysR transcriptional regulatory family.</text>
</comment>
<dbReference type="InterPro" id="IPR036388">
    <property type="entry name" value="WH-like_DNA-bd_sf"/>
</dbReference>